<keyword evidence="10" id="KW-1185">Reference proteome</keyword>
<dbReference type="PANTHER" id="PTHR24346">
    <property type="entry name" value="MAP/MICROTUBULE AFFINITY-REGULATING KINASE"/>
    <property type="match status" value="1"/>
</dbReference>
<dbReference type="Proteomes" id="UP000054937">
    <property type="component" value="Unassembled WGS sequence"/>
</dbReference>
<dbReference type="PROSITE" id="PS00108">
    <property type="entry name" value="PROTEIN_KINASE_ST"/>
    <property type="match status" value="1"/>
</dbReference>
<dbReference type="GO" id="GO:0004674">
    <property type="term" value="F:protein serine/threonine kinase activity"/>
    <property type="evidence" value="ECO:0007669"/>
    <property type="project" value="UniProtKB-KW"/>
</dbReference>
<dbReference type="GO" id="GO:0005737">
    <property type="term" value="C:cytoplasm"/>
    <property type="evidence" value="ECO:0007669"/>
    <property type="project" value="TreeGrafter"/>
</dbReference>
<feature type="compositionally biased region" description="Polar residues" evidence="7">
    <location>
        <begin position="379"/>
        <end position="390"/>
    </location>
</feature>
<feature type="region of interest" description="Disordered" evidence="7">
    <location>
        <begin position="239"/>
        <end position="362"/>
    </location>
</feature>
<dbReference type="GO" id="GO:0005524">
    <property type="term" value="F:ATP binding"/>
    <property type="evidence" value="ECO:0007669"/>
    <property type="project" value="UniProtKB-KW"/>
</dbReference>
<keyword evidence="2" id="KW-0723">Serine/threonine-protein kinase</keyword>
<proteinExistence type="predicted"/>
<reference evidence="9 10" key="1">
    <citation type="journal article" date="2015" name="Sci. Rep.">
        <title>Genome of the facultative scuticociliatosis pathogen Pseudocohnilembus persalinus provides insight into its virulence through horizontal gene transfer.</title>
        <authorList>
            <person name="Xiong J."/>
            <person name="Wang G."/>
            <person name="Cheng J."/>
            <person name="Tian M."/>
            <person name="Pan X."/>
            <person name="Warren A."/>
            <person name="Jiang C."/>
            <person name="Yuan D."/>
            <person name="Miao W."/>
        </authorList>
    </citation>
    <scope>NUCLEOTIDE SEQUENCE [LARGE SCALE GENOMIC DNA]</scope>
    <source>
        <strain evidence="9">36N120E</strain>
    </source>
</reference>
<dbReference type="SMART" id="SM00220">
    <property type="entry name" value="S_TKc"/>
    <property type="match status" value="1"/>
</dbReference>
<dbReference type="AlphaFoldDB" id="A0A0V0QJ05"/>
<dbReference type="FunFam" id="1.10.510.10:FF:000571">
    <property type="entry name" value="Maternal embryonic leucine zipper kinase"/>
    <property type="match status" value="1"/>
</dbReference>
<evidence type="ECO:0000313" key="9">
    <source>
        <dbReference type="EMBL" id="KRX02217.1"/>
    </source>
</evidence>
<dbReference type="InterPro" id="IPR011009">
    <property type="entry name" value="Kinase-like_dom_sf"/>
</dbReference>
<evidence type="ECO:0000256" key="3">
    <source>
        <dbReference type="ARBA" id="ARBA00022679"/>
    </source>
</evidence>
<evidence type="ECO:0000256" key="1">
    <source>
        <dbReference type="ARBA" id="ARBA00011245"/>
    </source>
</evidence>
<organism evidence="9 10">
    <name type="scientific">Pseudocohnilembus persalinus</name>
    <name type="common">Ciliate</name>
    <dbReference type="NCBI Taxonomy" id="266149"/>
    <lineage>
        <taxon>Eukaryota</taxon>
        <taxon>Sar</taxon>
        <taxon>Alveolata</taxon>
        <taxon>Ciliophora</taxon>
        <taxon>Intramacronucleata</taxon>
        <taxon>Oligohymenophorea</taxon>
        <taxon>Scuticociliatia</taxon>
        <taxon>Philasterida</taxon>
        <taxon>Pseudocohnilembidae</taxon>
        <taxon>Pseudocohnilembus</taxon>
    </lineage>
</organism>
<dbReference type="InterPro" id="IPR000719">
    <property type="entry name" value="Prot_kinase_dom"/>
</dbReference>
<feature type="region of interest" description="Disordered" evidence="7">
    <location>
        <begin position="371"/>
        <end position="390"/>
    </location>
</feature>
<dbReference type="OrthoDB" id="504170at2759"/>
<evidence type="ECO:0000313" key="10">
    <source>
        <dbReference type="Proteomes" id="UP000054937"/>
    </source>
</evidence>
<dbReference type="EMBL" id="LDAU01000156">
    <property type="protein sequence ID" value="KRX02217.1"/>
    <property type="molecule type" value="Genomic_DNA"/>
</dbReference>
<feature type="compositionally biased region" description="Low complexity" evidence="7">
    <location>
        <begin position="314"/>
        <end position="325"/>
    </location>
</feature>
<dbReference type="PANTHER" id="PTHR24346:SF82">
    <property type="entry name" value="KP78A-RELATED"/>
    <property type="match status" value="1"/>
</dbReference>
<keyword evidence="5 9" id="KW-0418">Kinase</keyword>
<feature type="compositionally biased region" description="Low complexity" evidence="7">
    <location>
        <begin position="347"/>
        <end position="359"/>
    </location>
</feature>
<protein>
    <submittedName>
        <fullName evidence="9">Protein kinase-like domain</fullName>
    </submittedName>
</protein>
<dbReference type="SUPFAM" id="SSF56112">
    <property type="entry name" value="Protein kinase-like (PK-like)"/>
    <property type="match status" value="1"/>
</dbReference>
<evidence type="ECO:0000256" key="4">
    <source>
        <dbReference type="ARBA" id="ARBA00022741"/>
    </source>
</evidence>
<accession>A0A0V0QJ05</accession>
<name>A0A0V0QJ05_PSEPJ</name>
<keyword evidence="3" id="KW-0808">Transferase</keyword>
<dbReference type="PROSITE" id="PS50011">
    <property type="entry name" value="PROTEIN_KINASE_DOM"/>
    <property type="match status" value="1"/>
</dbReference>
<evidence type="ECO:0000256" key="2">
    <source>
        <dbReference type="ARBA" id="ARBA00022527"/>
    </source>
</evidence>
<feature type="domain" description="Protein kinase" evidence="8">
    <location>
        <begin position="1"/>
        <end position="176"/>
    </location>
</feature>
<evidence type="ECO:0000256" key="7">
    <source>
        <dbReference type="SAM" id="MobiDB-lite"/>
    </source>
</evidence>
<comment type="subunit">
    <text evidence="1">Monomer.</text>
</comment>
<dbReference type="Pfam" id="PF00069">
    <property type="entry name" value="Pkinase"/>
    <property type="match status" value="1"/>
</dbReference>
<evidence type="ECO:0000256" key="5">
    <source>
        <dbReference type="ARBA" id="ARBA00022777"/>
    </source>
</evidence>
<evidence type="ECO:0000259" key="8">
    <source>
        <dbReference type="PROSITE" id="PS50011"/>
    </source>
</evidence>
<keyword evidence="4" id="KW-0547">Nucleotide-binding</keyword>
<keyword evidence="6" id="KW-0067">ATP-binding</keyword>
<dbReference type="GO" id="GO:0035556">
    <property type="term" value="P:intracellular signal transduction"/>
    <property type="evidence" value="ECO:0007669"/>
    <property type="project" value="TreeGrafter"/>
</dbReference>
<sequence length="465" mass="54232">MEYAPSGELFNYIVKRQRVREKDGARILLQIIDAIEYLHKMGIVHRDLKPENLLLDMNNNIKIVDFGLSNEYKQGEQLKTACGSPCYAAPEMVAGKQYYGLKTDIWSCGIILFAMIAGYLPFEDPHTPTLYKKIINEQLKPPAYITDRAKNLLYGILAKSPETRFGIEDIRNHPFCTFYQNQIQHTKQEGIIWGNAKFEISQSLLEQCTQFNIDKNEAYQQLISNLQQQQEQILNHQNQNKDLQTISKNSSAKRSNNSRNKRRLLNQSKNRNSRQECEASSQGESENCKNDIQLEDTTSTEKSKDIHRSRSNGNIKKQQQPQIQNEFKDKSQINQYILKNEKDISRNSRSNSNNQIQIRPKVKLNSTLQQQEYKEQIGRPSSKQQKSVSLGKQQNNINYINRHQQSENQETNVYLSYQVDNDTNNNAIQNNVYQKNNMQQQSKNQKQKNQYQLKQWKLKKKCLID</sequence>
<feature type="compositionally biased region" description="Basic and acidic residues" evidence="7">
    <location>
        <begin position="299"/>
        <end position="308"/>
    </location>
</feature>
<dbReference type="InterPro" id="IPR008271">
    <property type="entry name" value="Ser/Thr_kinase_AS"/>
</dbReference>
<dbReference type="Gene3D" id="1.10.510.10">
    <property type="entry name" value="Transferase(Phosphotransferase) domain 1"/>
    <property type="match status" value="1"/>
</dbReference>
<dbReference type="InParanoid" id="A0A0V0QJ05"/>
<gene>
    <name evidence="9" type="ORF">PPERSA_04839</name>
</gene>
<feature type="compositionally biased region" description="Low complexity" evidence="7">
    <location>
        <begin position="247"/>
        <end position="258"/>
    </location>
</feature>
<evidence type="ECO:0000256" key="6">
    <source>
        <dbReference type="ARBA" id="ARBA00022840"/>
    </source>
</evidence>
<comment type="caution">
    <text evidence="9">The sequence shown here is derived from an EMBL/GenBank/DDBJ whole genome shotgun (WGS) entry which is preliminary data.</text>
</comment>